<dbReference type="Pfam" id="PF14351">
    <property type="entry name" value="DUF4401"/>
    <property type="match status" value="1"/>
</dbReference>
<keyword evidence="4" id="KW-1185">Reference proteome</keyword>
<feature type="transmembrane region" description="Helical" evidence="1">
    <location>
        <begin position="265"/>
        <end position="296"/>
    </location>
</feature>
<keyword evidence="1" id="KW-1133">Transmembrane helix</keyword>
<dbReference type="InterPro" id="IPR025513">
    <property type="entry name" value="DUF4401"/>
</dbReference>
<dbReference type="RefSeq" id="WP_153512501.1">
    <property type="nucleotide sequence ID" value="NZ_CP045652.1"/>
</dbReference>
<evidence type="ECO:0000313" key="3">
    <source>
        <dbReference type="EMBL" id="QGA27674.1"/>
    </source>
</evidence>
<evidence type="ECO:0000313" key="4">
    <source>
        <dbReference type="Proteomes" id="UP000326921"/>
    </source>
</evidence>
<gene>
    <name evidence="3" type="ORF">GFH32_15715</name>
</gene>
<keyword evidence="1" id="KW-0472">Membrane</keyword>
<feature type="transmembrane region" description="Helical" evidence="1">
    <location>
        <begin position="169"/>
        <end position="187"/>
    </location>
</feature>
<feature type="transmembrane region" description="Helical" evidence="1">
    <location>
        <begin position="126"/>
        <end position="141"/>
    </location>
</feature>
<feature type="transmembrane region" description="Helical" evidence="1">
    <location>
        <begin position="208"/>
        <end position="226"/>
    </location>
</feature>
<name>A0A5Q0QEH2_9SPHI</name>
<keyword evidence="1" id="KW-0812">Transmembrane</keyword>
<proteinExistence type="predicted"/>
<dbReference type="AlphaFoldDB" id="A0A5Q0QEH2"/>
<evidence type="ECO:0000259" key="2">
    <source>
        <dbReference type="Pfam" id="PF14351"/>
    </source>
</evidence>
<feature type="transmembrane region" description="Helical" evidence="1">
    <location>
        <begin position="45"/>
        <end position="67"/>
    </location>
</feature>
<feature type="transmembrane region" description="Helical" evidence="1">
    <location>
        <begin position="73"/>
        <end position="89"/>
    </location>
</feature>
<evidence type="ECO:0000256" key="1">
    <source>
        <dbReference type="SAM" id="Phobius"/>
    </source>
</evidence>
<accession>A0A5Q0QEH2</accession>
<dbReference type="KEGG" id="sphe:GFH32_15715"/>
<feature type="transmembrane region" description="Helical" evidence="1">
    <location>
        <begin position="331"/>
        <end position="349"/>
    </location>
</feature>
<feature type="transmembrane region" description="Helical" evidence="1">
    <location>
        <begin position="232"/>
        <end position="253"/>
    </location>
</feature>
<organism evidence="3 4">
    <name type="scientific">Sphingobacterium zhuxiongii</name>
    <dbReference type="NCBI Taxonomy" id="2662364"/>
    <lineage>
        <taxon>Bacteria</taxon>
        <taxon>Pseudomonadati</taxon>
        <taxon>Bacteroidota</taxon>
        <taxon>Sphingobacteriia</taxon>
        <taxon>Sphingobacteriales</taxon>
        <taxon>Sphingobacteriaceae</taxon>
        <taxon>Sphingobacterium</taxon>
    </lineage>
</organism>
<feature type="transmembrane region" description="Helical" evidence="1">
    <location>
        <begin position="96"/>
        <end position="114"/>
    </location>
</feature>
<reference evidence="3 4" key="1">
    <citation type="submission" date="2019-10" db="EMBL/GenBank/DDBJ databases">
        <authorList>
            <person name="Dong K."/>
        </authorList>
    </citation>
    <scope>NUCLEOTIDE SEQUENCE [LARGE SCALE GENOMIC DNA]</scope>
    <source>
        <strain evidence="4">dk4302</strain>
    </source>
</reference>
<feature type="transmembrane region" description="Helical" evidence="1">
    <location>
        <begin position="146"/>
        <end position="163"/>
    </location>
</feature>
<dbReference type="Proteomes" id="UP000326921">
    <property type="component" value="Chromosome"/>
</dbReference>
<sequence length="355" mass="40364">MKDRLNIDELSQHLGWDESEIDLDRNAIETELHEREQAQSLPIKILSIFGGFMASITFSGILFTLGIFDNESTLLFFGLLFLIGSVVFSRKVNTMLLDTMCVSTLLIGFILFGISLEQFHLADETYLLIICSLAIICINLVRNYIMIFVLVLVSCGTLLAAIVEFGFNNLAQLYIPSIGILLAYLYLKEGKIISQRNFLSIRYNPIRIALTFCLLFGLAFLTFDEHSSLHNYFSWAGSIIFIGLCFVVLHRIFEVLSINNRKNRFLLYLLSLCCLLPCILYPALSGAIFLILLSFLVNYKTGFVLGILFLCYAVSRFYYDLDLTLLTKSIMMMVSGAFFLILYFVSLKISNHEKN</sequence>
<protein>
    <submittedName>
        <fullName evidence="3">DUF4401 domain-containing protein</fullName>
    </submittedName>
</protein>
<dbReference type="EMBL" id="CP045652">
    <property type="protein sequence ID" value="QGA27674.1"/>
    <property type="molecule type" value="Genomic_DNA"/>
</dbReference>
<feature type="domain" description="DUF4401" evidence="2">
    <location>
        <begin position="41"/>
        <end position="347"/>
    </location>
</feature>